<dbReference type="EMBL" id="ABCB02000010">
    <property type="protein sequence ID" value="EDO62962.1"/>
    <property type="molecule type" value="Genomic_DNA"/>
</dbReference>
<keyword evidence="2" id="KW-0548">Nucleotidyltransferase</keyword>
<protein>
    <submittedName>
        <fullName evidence="5">Nucleotidyltransferase</fullName>
    </submittedName>
</protein>
<evidence type="ECO:0000313" key="5">
    <source>
        <dbReference type="EMBL" id="PEQ23274.1"/>
    </source>
</evidence>
<reference evidence="4 6" key="1">
    <citation type="submission" date="2007-08" db="EMBL/GenBank/DDBJ databases">
        <title>Draft genome sequence of Clostridium leptum (DSM 753).</title>
        <authorList>
            <person name="Sudarsanam P."/>
            <person name="Ley R."/>
            <person name="Guruge J."/>
            <person name="Turnbaugh P.J."/>
            <person name="Mahowald M."/>
            <person name="Liep D."/>
            <person name="Gordon J."/>
        </authorList>
    </citation>
    <scope>NUCLEOTIDE SEQUENCE [LARGE SCALE GENOMIC DNA]</scope>
    <source>
        <strain evidence="4 6">DSM 753</strain>
    </source>
</reference>
<reference evidence="4 6" key="2">
    <citation type="submission" date="2007-08" db="EMBL/GenBank/DDBJ databases">
        <authorList>
            <person name="Fulton L."/>
            <person name="Clifton S."/>
            <person name="Fulton B."/>
            <person name="Xu J."/>
            <person name="Minx P."/>
            <person name="Pepin K.H."/>
            <person name="Johnson M."/>
            <person name="Thiruvilangam P."/>
            <person name="Bhonagiri V."/>
            <person name="Nash W.E."/>
            <person name="Wang C."/>
            <person name="Mardis E.R."/>
            <person name="Wilson R.K."/>
        </authorList>
    </citation>
    <scope>NUCLEOTIDE SEQUENCE [LARGE SCALE GENOMIC DNA]</scope>
    <source>
        <strain evidence="4 6">DSM 753</strain>
    </source>
</reference>
<dbReference type="GO" id="GO:0016779">
    <property type="term" value="F:nucleotidyltransferase activity"/>
    <property type="evidence" value="ECO:0007669"/>
    <property type="project" value="UniProtKB-KW"/>
</dbReference>
<name>A7VNY1_9FIRM</name>
<dbReference type="SUPFAM" id="SSF53448">
    <property type="entry name" value="Nucleotide-diphospho-sugar transferases"/>
    <property type="match status" value="1"/>
</dbReference>
<accession>A7VNY1</accession>
<dbReference type="InterPro" id="IPR025877">
    <property type="entry name" value="MobA-like_NTP_Trfase"/>
</dbReference>
<dbReference type="PANTHER" id="PTHR43584:SF8">
    <property type="entry name" value="N-ACETYLMURAMATE ALPHA-1-PHOSPHATE URIDYLYLTRANSFERASE"/>
    <property type="match status" value="1"/>
</dbReference>
<comment type="caution">
    <text evidence="4">The sequence shown here is derived from an EMBL/GenBank/DDBJ whole genome shotgun (WGS) entry which is preliminary data.</text>
</comment>
<keyword evidence="7" id="KW-1185">Reference proteome</keyword>
<dbReference type="AlphaFoldDB" id="A7VNY1"/>
<evidence type="ECO:0000256" key="1">
    <source>
        <dbReference type="ARBA" id="ARBA00022679"/>
    </source>
</evidence>
<dbReference type="EMBL" id="NOXF01000022">
    <property type="protein sequence ID" value="PEQ23274.1"/>
    <property type="molecule type" value="Genomic_DNA"/>
</dbReference>
<evidence type="ECO:0000256" key="2">
    <source>
        <dbReference type="ARBA" id="ARBA00022695"/>
    </source>
</evidence>
<dbReference type="eggNOG" id="COG1213">
    <property type="taxonomic scope" value="Bacteria"/>
</dbReference>
<feature type="domain" description="MobA-like NTP transferase" evidence="3">
    <location>
        <begin position="3"/>
        <end position="118"/>
    </location>
</feature>
<dbReference type="HOGENOM" id="CLU_029499_5_0_9"/>
<dbReference type="PANTHER" id="PTHR43584">
    <property type="entry name" value="NUCLEOTIDYL TRANSFERASE"/>
    <property type="match status" value="1"/>
</dbReference>
<proteinExistence type="predicted"/>
<evidence type="ECO:0000313" key="4">
    <source>
        <dbReference type="EMBL" id="EDO62962.1"/>
    </source>
</evidence>
<evidence type="ECO:0000313" key="7">
    <source>
        <dbReference type="Proteomes" id="UP000220611"/>
    </source>
</evidence>
<organism evidence="4 6">
    <name type="scientific">[Clostridium] leptum DSM 753</name>
    <dbReference type="NCBI Taxonomy" id="428125"/>
    <lineage>
        <taxon>Bacteria</taxon>
        <taxon>Bacillati</taxon>
        <taxon>Bacillota</taxon>
        <taxon>Clostridia</taxon>
        <taxon>Eubacteriales</taxon>
        <taxon>Oscillospiraceae</taxon>
        <taxon>Oscillospiraceae incertae sedis</taxon>
    </lineage>
</organism>
<reference evidence="5 7" key="3">
    <citation type="submission" date="2017-07" db="EMBL/GenBank/DDBJ databases">
        <title>Prevalence of linear plasmids in Cutibacterium (Propionibacterium) acnes isolates obtained from prostatic tissue.</title>
        <authorList>
            <person name="Davidsson S."/>
            <person name="Carlsson J."/>
            <person name="Molling P."/>
            <person name="Andren O."/>
            <person name="Andersson S.-O."/>
            <person name="Brzuszkiewicz E."/>
            <person name="Poehlein A."/>
            <person name="Al-Zeer M."/>
            <person name="Brinkmann V."/>
            <person name="Scavenius C."/>
            <person name="Nazipi S."/>
            <person name="Soderquist B."/>
            <person name="Bruggemann H."/>
        </authorList>
    </citation>
    <scope>NUCLEOTIDE SEQUENCE [LARGE SCALE GENOMIC DNA]</scope>
    <source>
        <strain evidence="5 7">DSM 753</strain>
    </source>
</reference>
<dbReference type="InterPro" id="IPR029044">
    <property type="entry name" value="Nucleotide-diphossugar_trans"/>
</dbReference>
<dbReference type="Proteomes" id="UP000220611">
    <property type="component" value="Unassembled WGS sequence"/>
</dbReference>
<sequence>MKALILNSGMGKRMGLLTSRHPKCMTELLEGETILSRQLKLLQQQGIREIVITTGLFDQVLVDYCHSLELDLSYTFVNNPVYDKTNYIYSIELAKNALDDELVLMHGDLVFSGQVLDNALHSGSCMTVSSTAPLPEKDFKAVVKDGYIREVGVEFFESAVAAQPLYHLKQKDWRIWLDRISDFCARGERSCYAENALNQVSDQCRILPLDVKDSVCCEIDTPEDLENVKNMLKDMRK</sequence>
<gene>
    <name evidence="5" type="ORF">CH238_14695</name>
    <name evidence="4" type="ORF">CLOLEP_00257</name>
</gene>
<dbReference type="InterPro" id="IPR050065">
    <property type="entry name" value="GlmU-like"/>
</dbReference>
<dbReference type="Gene3D" id="3.90.550.10">
    <property type="entry name" value="Spore Coat Polysaccharide Biosynthesis Protein SpsA, Chain A"/>
    <property type="match status" value="1"/>
</dbReference>
<evidence type="ECO:0000259" key="3">
    <source>
        <dbReference type="Pfam" id="PF12804"/>
    </source>
</evidence>
<evidence type="ECO:0000313" key="6">
    <source>
        <dbReference type="Proteomes" id="UP000003490"/>
    </source>
</evidence>
<keyword evidence="1 5" id="KW-0808">Transferase</keyword>
<dbReference type="Pfam" id="PF12804">
    <property type="entry name" value="NTP_transf_3"/>
    <property type="match status" value="1"/>
</dbReference>
<dbReference type="Proteomes" id="UP000003490">
    <property type="component" value="Unassembled WGS sequence"/>
</dbReference>